<dbReference type="SUPFAM" id="SSF52058">
    <property type="entry name" value="L domain-like"/>
    <property type="match status" value="1"/>
</dbReference>
<dbReference type="Gene3D" id="3.30.200.20">
    <property type="entry name" value="Phosphorylase Kinase, domain 1"/>
    <property type="match status" value="1"/>
</dbReference>
<dbReference type="InterPro" id="IPR001611">
    <property type="entry name" value="Leu-rich_rpt"/>
</dbReference>
<keyword evidence="5" id="KW-0460">Magnesium</keyword>
<dbReference type="GO" id="GO:0004674">
    <property type="term" value="F:protein serine/threonine kinase activity"/>
    <property type="evidence" value="ECO:0007669"/>
    <property type="project" value="TreeGrafter"/>
</dbReference>
<dbReference type="Gene3D" id="1.10.510.10">
    <property type="entry name" value="Transferase(Phosphotransferase) domain 1"/>
    <property type="match status" value="1"/>
</dbReference>
<dbReference type="SUPFAM" id="SSF56112">
    <property type="entry name" value="Protein kinase-like (PK-like)"/>
    <property type="match status" value="1"/>
</dbReference>
<evidence type="ECO:0000256" key="4">
    <source>
        <dbReference type="PIRSR" id="PIRSR000615-2"/>
    </source>
</evidence>
<proteinExistence type="predicted"/>
<dbReference type="PROSITE" id="PS50011">
    <property type="entry name" value="PROTEIN_KINASE_DOM"/>
    <property type="match status" value="1"/>
</dbReference>
<feature type="domain" description="Protein kinase" evidence="7">
    <location>
        <begin position="443"/>
        <end position="708"/>
    </location>
</feature>
<keyword evidence="4" id="KW-0067">ATP-binding</keyword>
<dbReference type="SMART" id="SM00220">
    <property type="entry name" value="S_TKc"/>
    <property type="match status" value="1"/>
</dbReference>
<protein>
    <submittedName>
        <fullName evidence="9">Aste57867_23924 protein</fullName>
    </submittedName>
</protein>
<dbReference type="EMBL" id="VJMH01007325">
    <property type="protein sequence ID" value="KAF0684078.1"/>
    <property type="molecule type" value="Genomic_DNA"/>
</dbReference>
<accession>A0A485LPA9</accession>
<feature type="active site" description="Proton acceptor" evidence="3">
    <location>
        <position position="571"/>
    </location>
</feature>
<keyword evidence="6" id="KW-1133">Transmembrane helix</keyword>
<evidence type="ECO:0000313" key="10">
    <source>
        <dbReference type="Proteomes" id="UP000332933"/>
    </source>
</evidence>
<dbReference type="InterPro" id="IPR051681">
    <property type="entry name" value="Ser/Thr_Kinases-Pseudokinases"/>
</dbReference>
<dbReference type="EMBL" id="CAADRA010007351">
    <property type="protein sequence ID" value="VFU00567.1"/>
    <property type="molecule type" value="Genomic_DNA"/>
</dbReference>
<dbReference type="Pfam" id="PF00069">
    <property type="entry name" value="Pkinase"/>
    <property type="match status" value="1"/>
</dbReference>
<dbReference type="OrthoDB" id="4062651at2759"/>
<keyword evidence="6" id="KW-0812">Transmembrane</keyword>
<dbReference type="AlphaFoldDB" id="A0A485LPA9"/>
<dbReference type="PANTHER" id="PTHR44329">
    <property type="entry name" value="SERINE/THREONINE-PROTEIN KINASE TNNI3K-RELATED"/>
    <property type="match status" value="1"/>
</dbReference>
<keyword evidence="6" id="KW-0472">Membrane</keyword>
<evidence type="ECO:0000256" key="3">
    <source>
        <dbReference type="PIRSR" id="PIRSR000615-1"/>
    </source>
</evidence>
<dbReference type="GO" id="GO:0046872">
    <property type="term" value="F:metal ion binding"/>
    <property type="evidence" value="ECO:0007669"/>
    <property type="project" value="UniProtKB-KW"/>
</dbReference>
<evidence type="ECO:0000313" key="9">
    <source>
        <dbReference type="EMBL" id="VFU00567.1"/>
    </source>
</evidence>
<name>A0A485LPA9_9STRA</name>
<dbReference type="Proteomes" id="UP000332933">
    <property type="component" value="Unassembled WGS sequence"/>
</dbReference>
<keyword evidence="2" id="KW-0677">Repeat</keyword>
<dbReference type="PROSITE" id="PS00108">
    <property type="entry name" value="PROTEIN_KINASE_ST"/>
    <property type="match status" value="1"/>
</dbReference>
<sequence length="727" mass="78598">MASTTAAAACAVPKTILAAGSDCPLKCQSKTCIIFSQPTSCYATSKNGECFADSIGYANGLLDPSAKECLLTYQCPQMGFDAKTTADTTAPIWVFGVSDPKTVTGSATIPPASAMIQQLGDLSKSPAVKSIISFQLLGWSTNVDKGQTQSIDFPPTFFDATHFPSLDRLFMQNMDLSRVFTDSTSKINPKLTNLFLTNTNLTTVPKDVEAMTGLTDLDLSRNDFTALPASISTFSKLVTLNLAYNKFTDLPALPSTSIQTLLISGNPFTKFPTSIFALKNLKTLNMTKTGLTDVVLEQAQFGQLQGMSFNADFTFLKGCPPGSGLPPGAPYKICVQGLADSASNTPGNVVPPTTVATSSGLSTGALVGIIAGAAVVIVAIIAYFCTRRHKKDMEGGGGNFSVYKDNDTSFQPTNYTGQTGTTNPMGILNDEEMLAVRIDYAEVKEIQLLSRGGFGEVWSGIYQNRPVAIKRLLPNKRTFQDAMVFAAEIKVMARLNHPKIVEFIGAAWSNAVSIQAICEYMNCGDLKSLLDRSKKSGTDLPWLNVKLNLAVDITDALVYLHTLNPKFIHRDLKSRNVLIDADNGAKLSDFGISRNRSMDETMTAGVGTCRWMAPEVIRGERYDESCDIWSLGCVLAEMDSGDVPYNDATNTNGGRMGDHAIMEEVAKGTLKPTFTASLPAEILEVALACLEFDPSKRMSSLQANHKLRKFRKQVEQNSDSTYSHQTK</sequence>
<feature type="binding site" evidence="4">
    <location>
        <position position="575"/>
    </location>
    <ligand>
        <name>ATP</name>
        <dbReference type="ChEBI" id="CHEBI:30616"/>
    </ligand>
</feature>
<gene>
    <name evidence="9" type="primary">Aste57867_23924</name>
    <name evidence="8" type="ORF">As57867_023851</name>
    <name evidence="9" type="ORF">ASTE57867_23924</name>
</gene>
<evidence type="ECO:0000256" key="6">
    <source>
        <dbReference type="SAM" id="Phobius"/>
    </source>
</evidence>
<feature type="transmembrane region" description="Helical" evidence="6">
    <location>
        <begin position="365"/>
        <end position="385"/>
    </location>
</feature>
<evidence type="ECO:0000256" key="2">
    <source>
        <dbReference type="ARBA" id="ARBA00022737"/>
    </source>
</evidence>
<dbReference type="PANTHER" id="PTHR44329:SF214">
    <property type="entry name" value="PROTEIN KINASE DOMAIN-CONTAINING PROTEIN"/>
    <property type="match status" value="1"/>
</dbReference>
<dbReference type="InterPro" id="IPR032675">
    <property type="entry name" value="LRR_dom_sf"/>
</dbReference>
<evidence type="ECO:0000256" key="5">
    <source>
        <dbReference type="PIRSR" id="PIRSR000615-3"/>
    </source>
</evidence>
<dbReference type="InterPro" id="IPR011009">
    <property type="entry name" value="Kinase-like_dom_sf"/>
</dbReference>
<evidence type="ECO:0000256" key="1">
    <source>
        <dbReference type="ARBA" id="ARBA00022614"/>
    </source>
</evidence>
<evidence type="ECO:0000259" key="7">
    <source>
        <dbReference type="PROSITE" id="PS50011"/>
    </source>
</evidence>
<dbReference type="InterPro" id="IPR008271">
    <property type="entry name" value="Ser/Thr_kinase_AS"/>
</dbReference>
<dbReference type="InterPro" id="IPR000719">
    <property type="entry name" value="Prot_kinase_dom"/>
</dbReference>
<dbReference type="GO" id="GO:0005524">
    <property type="term" value="F:ATP binding"/>
    <property type="evidence" value="ECO:0007669"/>
    <property type="project" value="UniProtKB-KW"/>
</dbReference>
<keyword evidence="1" id="KW-0433">Leucine-rich repeat</keyword>
<reference evidence="8" key="2">
    <citation type="submission" date="2019-06" db="EMBL/GenBank/DDBJ databases">
        <title>Genomics analysis of Aphanomyces spp. identifies a new class of oomycete effector associated with host adaptation.</title>
        <authorList>
            <person name="Gaulin E."/>
        </authorList>
    </citation>
    <scope>NUCLEOTIDE SEQUENCE</scope>
    <source>
        <strain evidence="8">CBS 578.67</strain>
    </source>
</reference>
<dbReference type="PROSITE" id="PS51450">
    <property type="entry name" value="LRR"/>
    <property type="match status" value="1"/>
</dbReference>
<keyword evidence="10" id="KW-1185">Reference proteome</keyword>
<feature type="binding site" evidence="5">
    <location>
        <position position="589"/>
    </location>
    <ligand>
        <name>Mg(2+)</name>
        <dbReference type="ChEBI" id="CHEBI:18420"/>
    </ligand>
</feature>
<keyword evidence="5" id="KW-0479">Metal-binding</keyword>
<reference evidence="9 10" key="1">
    <citation type="submission" date="2019-03" db="EMBL/GenBank/DDBJ databases">
        <authorList>
            <person name="Gaulin E."/>
            <person name="Dumas B."/>
        </authorList>
    </citation>
    <scope>NUCLEOTIDE SEQUENCE [LARGE SCALE GENOMIC DNA]</scope>
    <source>
        <strain evidence="9">CBS 568.67</strain>
    </source>
</reference>
<dbReference type="Pfam" id="PF13855">
    <property type="entry name" value="LRR_8"/>
    <property type="match status" value="1"/>
</dbReference>
<evidence type="ECO:0000313" key="8">
    <source>
        <dbReference type="EMBL" id="KAF0684078.1"/>
    </source>
</evidence>
<dbReference type="Gene3D" id="3.80.10.10">
    <property type="entry name" value="Ribonuclease Inhibitor"/>
    <property type="match status" value="1"/>
</dbReference>
<organism evidence="9 10">
    <name type="scientific">Aphanomyces stellatus</name>
    <dbReference type="NCBI Taxonomy" id="120398"/>
    <lineage>
        <taxon>Eukaryota</taxon>
        <taxon>Sar</taxon>
        <taxon>Stramenopiles</taxon>
        <taxon>Oomycota</taxon>
        <taxon>Saprolegniomycetes</taxon>
        <taxon>Saprolegniales</taxon>
        <taxon>Verrucalvaceae</taxon>
        <taxon>Aphanomyces</taxon>
    </lineage>
</organism>
<feature type="binding site" evidence="5">
    <location>
        <position position="576"/>
    </location>
    <ligand>
        <name>Mg(2+)</name>
        <dbReference type="ChEBI" id="CHEBI:18420"/>
    </ligand>
</feature>
<keyword evidence="4" id="KW-0547">Nucleotide-binding</keyword>